<reference evidence="1" key="2">
    <citation type="submission" date="2014-07" db="EMBL/GenBank/DDBJ databases">
        <title>Initial genome analysis of the psychrotolerant acidophile Acidithiobacillus ferrivorans CF27: insights into iron and sulfur oxidation pathways and into biofilm formation.</title>
        <authorList>
            <person name="Talla E."/>
            <person name="Hedrich S."/>
            <person name="Mangenot S."/>
            <person name="Ji B."/>
            <person name="Johnson D.B."/>
            <person name="Barbe V."/>
            <person name="Bonnefoy V."/>
        </authorList>
    </citation>
    <scope>NUCLEOTIDE SEQUENCE [LARGE SCALE GENOMIC DNA]</scope>
    <source>
        <strain evidence="1">CF27</strain>
    </source>
</reference>
<name>A0A060UPF9_9PROT</name>
<dbReference type="EMBL" id="CCCS020000035">
    <property type="protein sequence ID" value="CDQ10330.1"/>
    <property type="molecule type" value="Genomic_DNA"/>
</dbReference>
<organism evidence="1">
    <name type="scientific">Acidithiobacillus ferrivorans</name>
    <dbReference type="NCBI Taxonomy" id="160808"/>
    <lineage>
        <taxon>Bacteria</taxon>
        <taxon>Pseudomonadati</taxon>
        <taxon>Pseudomonadota</taxon>
        <taxon>Acidithiobacillia</taxon>
        <taxon>Acidithiobacillales</taxon>
        <taxon>Acidithiobacillaceae</taxon>
        <taxon>Acidithiobacillus</taxon>
    </lineage>
</organism>
<dbReference type="AlphaFoldDB" id="A0A060UPF9"/>
<comment type="caution">
    <text evidence="1">The sequence shown here is derived from an EMBL/GenBank/DDBJ whole genome shotgun (WGS) entry which is preliminary data.</text>
</comment>
<sequence length="63" mass="7468">MRIENDHLTTPDRSRCAVEQVKKFADGSSGYKYQYKCIEKLMVSITRIFWPFCSVTRISFQEK</sequence>
<gene>
    <name evidence="1" type="ORF">AFERRI_400111</name>
</gene>
<evidence type="ECO:0000313" key="1">
    <source>
        <dbReference type="EMBL" id="CDQ10330.1"/>
    </source>
</evidence>
<accession>A0A060UPF9</accession>
<reference evidence="1" key="1">
    <citation type="submission" date="2014-03" db="EMBL/GenBank/DDBJ databases">
        <authorList>
            <person name="Genoscope - CEA"/>
        </authorList>
    </citation>
    <scope>NUCLEOTIDE SEQUENCE [LARGE SCALE GENOMIC DNA]</scope>
    <source>
        <strain evidence="1">CF27</strain>
    </source>
</reference>
<protein>
    <submittedName>
        <fullName evidence="1">Uncharacterized protein</fullName>
    </submittedName>
</protein>
<proteinExistence type="predicted"/>